<gene>
    <name evidence="4" type="ORF">GCM10023329_18590</name>
</gene>
<dbReference type="InterPro" id="IPR036736">
    <property type="entry name" value="ACP-like_sf"/>
</dbReference>
<name>A0ABP9A1B1_9ACTN</name>
<evidence type="ECO:0000313" key="4">
    <source>
        <dbReference type="EMBL" id="GAA4771533.1"/>
    </source>
</evidence>
<dbReference type="PROSITE" id="PS50075">
    <property type="entry name" value="CARRIER"/>
    <property type="match status" value="1"/>
</dbReference>
<dbReference type="EMBL" id="BAABJV010000003">
    <property type="protein sequence ID" value="GAA4771533.1"/>
    <property type="molecule type" value="Genomic_DNA"/>
</dbReference>
<dbReference type="RefSeq" id="WP_345611932.1">
    <property type="nucleotide sequence ID" value="NZ_BAABJV010000003.1"/>
</dbReference>
<evidence type="ECO:0000313" key="5">
    <source>
        <dbReference type="Proteomes" id="UP001501147"/>
    </source>
</evidence>
<comment type="caution">
    <text evidence="4">The sequence shown here is derived from an EMBL/GenBank/DDBJ whole genome shotgun (WGS) entry which is preliminary data.</text>
</comment>
<sequence length="101" mass="10816">MTAAERMPPATPPEHAARTEADRALREVIAGILPALPPQEVVHTRHLKDLGADSVDRVEIIAGVTARLGLDVPMGRFSDIPDIGALVGFLADCLDRSRRTA</sequence>
<proteinExistence type="predicted"/>
<evidence type="ECO:0000259" key="3">
    <source>
        <dbReference type="PROSITE" id="PS50075"/>
    </source>
</evidence>
<accession>A0ABP9A1B1</accession>
<organism evidence="4 5">
    <name type="scientific">Streptomyces sanyensis</name>
    <dbReference type="NCBI Taxonomy" id="568869"/>
    <lineage>
        <taxon>Bacteria</taxon>
        <taxon>Bacillati</taxon>
        <taxon>Actinomycetota</taxon>
        <taxon>Actinomycetes</taxon>
        <taxon>Kitasatosporales</taxon>
        <taxon>Streptomycetaceae</taxon>
        <taxon>Streptomyces</taxon>
    </lineage>
</organism>
<keyword evidence="5" id="KW-1185">Reference proteome</keyword>
<keyword evidence="1" id="KW-0596">Phosphopantetheine</keyword>
<evidence type="ECO:0000256" key="2">
    <source>
        <dbReference type="ARBA" id="ARBA00022553"/>
    </source>
</evidence>
<dbReference type="InterPro" id="IPR009081">
    <property type="entry name" value="PP-bd_ACP"/>
</dbReference>
<reference evidence="5" key="1">
    <citation type="journal article" date="2019" name="Int. J. Syst. Evol. Microbiol.">
        <title>The Global Catalogue of Microorganisms (GCM) 10K type strain sequencing project: providing services to taxonomists for standard genome sequencing and annotation.</title>
        <authorList>
            <consortium name="The Broad Institute Genomics Platform"/>
            <consortium name="The Broad Institute Genome Sequencing Center for Infectious Disease"/>
            <person name="Wu L."/>
            <person name="Ma J."/>
        </authorList>
    </citation>
    <scope>NUCLEOTIDE SEQUENCE [LARGE SCALE GENOMIC DNA]</scope>
    <source>
        <strain evidence="5">JCM 18324</strain>
    </source>
</reference>
<dbReference type="SMART" id="SM00823">
    <property type="entry name" value="PKS_PP"/>
    <property type="match status" value="1"/>
</dbReference>
<dbReference type="Proteomes" id="UP001501147">
    <property type="component" value="Unassembled WGS sequence"/>
</dbReference>
<dbReference type="Pfam" id="PF00550">
    <property type="entry name" value="PP-binding"/>
    <property type="match status" value="1"/>
</dbReference>
<feature type="domain" description="Carrier" evidence="3">
    <location>
        <begin position="16"/>
        <end position="94"/>
    </location>
</feature>
<dbReference type="SUPFAM" id="SSF47336">
    <property type="entry name" value="ACP-like"/>
    <property type="match status" value="1"/>
</dbReference>
<evidence type="ECO:0000256" key="1">
    <source>
        <dbReference type="ARBA" id="ARBA00022450"/>
    </source>
</evidence>
<dbReference type="InterPro" id="IPR020806">
    <property type="entry name" value="PKS_PP-bd"/>
</dbReference>
<keyword evidence="2" id="KW-0597">Phosphoprotein</keyword>
<dbReference type="Gene3D" id="1.10.1200.10">
    <property type="entry name" value="ACP-like"/>
    <property type="match status" value="1"/>
</dbReference>
<protein>
    <recommendedName>
        <fullName evidence="3">Carrier domain-containing protein</fullName>
    </recommendedName>
</protein>